<dbReference type="AlphaFoldDB" id="A0A8X6K7A4"/>
<comment type="caution">
    <text evidence="1">The sequence shown here is derived from an EMBL/GenBank/DDBJ whole genome shotgun (WGS) entry which is preliminary data.</text>
</comment>
<keyword evidence="2" id="KW-1185">Reference proteome</keyword>
<name>A0A8X6K7A4_TRICU</name>
<sequence length="72" mass="8294">MFDTEGNSNGYERRTGFIFLNSRQNYQGYMQVSESELVPHAPKLHGDGASNHAANTFDEQVLCEQYLKFWAF</sequence>
<dbReference type="EMBL" id="BMAO01020106">
    <property type="protein sequence ID" value="GFQ65031.1"/>
    <property type="molecule type" value="Genomic_DNA"/>
</dbReference>
<gene>
    <name evidence="1" type="ORF">TNCT_738041</name>
</gene>
<protein>
    <submittedName>
        <fullName evidence="1">Uncharacterized protein</fullName>
    </submittedName>
</protein>
<evidence type="ECO:0000313" key="2">
    <source>
        <dbReference type="Proteomes" id="UP000887116"/>
    </source>
</evidence>
<evidence type="ECO:0000313" key="1">
    <source>
        <dbReference type="EMBL" id="GFQ65031.1"/>
    </source>
</evidence>
<dbReference type="Proteomes" id="UP000887116">
    <property type="component" value="Unassembled WGS sequence"/>
</dbReference>
<accession>A0A8X6K7A4</accession>
<organism evidence="1 2">
    <name type="scientific">Trichonephila clavata</name>
    <name type="common">Joro spider</name>
    <name type="synonym">Nephila clavata</name>
    <dbReference type="NCBI Taxonomy" id="2740835"/>
    <lineage>
        <taxon>Eukaryota</taxon>
        <taxon>Metazoa</taxon>
        <taxon>Ecdysozoa</taxon>
        <taxon>Arthropoda</taxon>
        <taxon>Chelicerata</taxon>
        <taxon>Arachnida</taxon>
        <taxon>Araneae</taxon>
        <taxon>Araneomorphae</taxon>
        <taxon>Entelegynae</taxon>
        <taxon>Araneoidea</taxon>
        <taxon>Nephilidae</taxon>
        <taxon>Trichonephila</taxon>
    </lineage>
</organism>
<reference evidence="1" key="1">
    <citation type="submission" date="2020-07" db="EMBL/GenBank/DDBJ databases">
        <title>Multicomponent nature underlies the extraordinary mechanical properties of spider dragline silk.</title>
        <authorList>
            <person name="Kono N."/>
            <person name="Nakamura H."/>
            <person name="Mori M."/>
            <person name="Yoshida Y."/>
            <person name="Ohtoshi R."/>
            <person name="Malay A.D."/>
            <person name="Moran D.A.P."/>
            <person name="Tomita M."/>
            <person name="Numata K."/>
            <person name="Arakawa K."/>
        </authorList>
    </citation>
    <scope>NUCLEOTIDE SEQUENCE</scope>
</reference>
<proteinExistence type="predicted"/>